<keyword evidence="3" id="KW-1185">Reference proteome</keyword>
<keyword evidence="1" id="KW-1133">Transmembrane helix</keyword>
<accession>A0A0Q9ZDT9</accession>
<feature type="transmembrane region" description="Helical" evidence="1">
    <location>
        <begin position="40"/>
        <end position="57"/>
    </location>
</feature>
<feature type="transmembrane region" description="Helical" evidence="1">
    <location>
        <begin position="7"/>
        <end position="24"/>
    </location>
</feature>
<dbReference type="InterPro" id="IPR025250">
    <property type="entry name" value="DUF4199"/>
</dbReference>
<dbReference type="EMBL" id="LKTP01000001">
    <property type="protein sequence ID" value="KRG30441.1"/>
    <property type="molecule type" value="Genomic_DNA"/>
</dbReference>
<keyword evidence="1" id="KW-0472">Membrane</keyword>
<name>A0A0Q9ZDT9_9FLAO</name>
<organism evidence="2 3">
    <name type="scientific">Salegentibacter mishustinae</name>
    <dbReference type="NCBI Taxonomy" id="270918"/>
    <lineage>
        <taxon>Bacteria</taxon>
        <taxon>Pseudomonadati</taxon>
        <taxon>Bacteroidota</taxon>
        <taxon>Flavobacteriia</taxon>
        <taxon>Flavobacteriales</taxon>
        <taxon>Flavobacteriaceae</taxon>
        <taxon>Salegentibacter</taxon>
    </lineage>
</organism>
<comment type="caution">
    <text evidence="2">The sequence shown here is derived from an EMBL/GenBank/DDBJ whole genome shotgun (WGS) entry which is preliminary data.</text>
</comment>
<dbReference type="RefSeq" id="WP_057480267.1">
    <property type="nucleotide sequence ID" value="NZ_BMWR01000002.1"/>
</dbReference>
<protein>
    <recommendedName>
        <fullName evidence="4">DUF4199 domain-containing protein</fullName>
    </recommendedName>
</protein>
<reference evidence="2" key="1">
    <citation type="submission" date="2015-10" db="EMBL/GenBank/DDBJ databases">
        <title>Draft genome sequence of Salegentibacter mishustinae KCTC 12263.</title>
        <authorList>
            <person name="Lin W."/>
            <person name="Zheng Q."/>
        </authorList>
    </citation>
    <scope>NUCLEOTIDE SEQUENCE [LARGE SCALE GENOMIC DNA]</scope>
    <source>
        <strain evidence="2">KCTC 12263</strain>
    </source>
</reference>
<evidence type="ECO:0000256" key="1">
    <source>
        <dbReference type="SAM" id="Phobius"/>
    </source>
</evidence>
<keyword evidence="1" id="KW-0812">Transmembrane</keyword>
<dbReference type="Pfam" id="PF13858">
    <property type="entry name" value="DUF4199"/>
    <property type="match status" value="1"/>
</dbReference>
<dbReference type="AlphaFoldDB" id="A0A0Q9ZDT9"/>
<evidence type="ECO:0008006" key="4">
    <source>
        <dbReference type="Google" id="ProtNLM"/>
    </source>
</evidence>
<gene>
    <name evidence="2" type="ORF">APR42_00840</name>
</gene>
<evidence type="ECO:0000313" key="3">
    <source>
        <dbReference type="Proteomes" id="UP000051643"/>
    </source>
</evidence>
<proteinExistence type="predicted"/>
<feature type="transmembrane region" description="Helical" evidence="1">
    <location>
        <begin position="78"/>
        <end position="100"/>
    </location>
</feature>
<dbReference type="Proteomes" id="UP000051643">
    <property type="component" value="Unassembled WGS sequence"/>
</dbReference>
<sequence length="158" mass="17904">MKKYEIEIKWGVIFFAASLLWMYFEKLMGWHDVLIAKHPIYSNFFGLIAIAIYLFAIHDKRKNFFRGKMSWKQGFVSGVILSIVIALLSPIGTLITHYLITPEFFDNAIESSVARNAMSQKDAEAYFNLNSYIVQSIAGALMMGVVTAAIVALILKKK</sequence>
<feature type="transmembrane region" description="Helical" evidence="1">
    <location>
        <begin position="132"/>
        <end position="155"/>
    </location>
</feature>
<evidence type="ECO:0000313" key="2">
    <source>
        <dbReference type="EMBL" id="KRG30441.1"/>
    </source>
</evidence>
<dbReference type="OrthoDB" id="5766000at2"/>